<comment type="caution">
    <text evidence="7">The sequence shown here is derived from an EMBL/GenBank/DDBJ whole genome shotgun (WGS) entry which is preliminary data.</text>
</comment>
<proteinExistence type="predicted"/>
<accession>A0A645FRB9</accession>
<organism evidence="7">
    <name type="scientific">bioreactor metagenome</name>
    <dbReference type="NCBI Taxonomy" id="1076179"/>
    <lineage>
        <taxon>unclassified sequences</taxon>
        <taxon>metagenomes</taxon>
        <taxon>ecological metagenomes</taxon>
    </lineage>
</organism>
<evidence type="ECO:0000313" key="7">
    <source>
        <dbReference type="EMBL" id="MPN14713.1"/>
    </source>
</evidence>
<sequence length="169" mass="19232">MKLLDISSIENGLSKIQMEPIDFSSLVESIINKTEILFENYHLETAIKKNIQVSGNAEYLEQAIKNYISNALSHTDAGKTITIRLHSENNDAVFTVCNEGAHIQNDDLAHIWDSFYRSDKSRTRQEEVHAGLGLYIVKTVIEAHKGTYGAKNMENSVEFYFKIQIIKHE</sequence>
<reference evidence="7" key="1">
    <citation type="submission" date="2019-08" db="EMBL/GenBank/DDBJ databases">
        <authorList>
            <person name="Kucharzyk K."/>
            <person name="Murdoch R.W."/>
            <person name="Higgins S."/>
            <person name="Loffler F."/>
        </authorList>
    </citation>
    <scope>NUCLEOTIDE SEQUENCE</scope>
</reference>
<keyword evidence="4 7" id="KW-0808">Transferase</keyword>
<evidence type="ECO:0000256" key="1">
    <source>
        <dbReference type="ARBA" id="ARBA00000085"/>
    </source>
</evidence>
<dbReference type="GO" id="GO:0016036">
    <property type="term" value="P:cellular response to phosphate starvation"/>
    <property type="evidence" value="ECO:0007669"/>
    <property type="project" value="TreeGrafter"/>
</dbReference>
<evidence type="ECO:0000256" key="5">
    <source>
        <dbReference type="ARBA" id="ARBA00022777"/>
    </source>
</evidence>
<dbReference type="Pfam" id="PF02518">
    <property type="entry name" value="HATPase_c"/>
    <property type="match status" value="1"/>
</dbReference>
<evidence type="ECO:0000259" key="6">
    <source>
        <dbReference type="PROSITE" id="PS50109"/>
    </source>
</evidence>
<dbReference type="AlphaFoldDB" id="A0A645FRB9"/>
<protein>
    <recommendedName>
        <fullName evidence="2">histidine kinase</fullName>
        <ecNumber evidence="2">2.7.13.3</ecNumber>
    </recommendedName>
</protein>
<comment type="catalytic activity">
    <reaction evidence="1">
        <text>ATP + protein L-histidine = ADP + protein N-phospho-L-histidine.</text>
        <dbReference type="EC" id="2.7.13.3"/>
    </reaction>
</comment>
<name>A0A645FRB9_9ZZZZ</name>
<keyword evidence="3" id="KW-0597">Phosphoprotein</keyword>
<dbReference type="EMBL" id="VSSQ01061371">
    <property type="protein sequence ID" value="MPN14713.1"/>
    <property type="molecule type" value="Genomic_DNA"/>
</dbReference>
<dbReference type="InterPro" id="IPR050351">
    <property type="entry name" value="BphY/WalK/GraS-like"/>
</dbReference>
<dbReference type="FunFam" id="3.30.565.10:FF:000006">
    <property type="entry name" value="Sensor histidine kinase WalK"/>
    <property type="match status" value="1"/>
</dbReference>
<dbReference type="SMART" id="SM00387">
    <property type="entry name" value="HATPase_c"/>
    <property type="match status" value="1"/>
</dbReference>
<feature type="domain" description="Histidine kinase" evidence="6">
    <location>
        <begin position="1"/>
        <end position="167"/>
    </location>
</feature>
<dbReference type="InterPro" id="IPR003594">
    <property type="entry name" value="HATPase_dom"/>
</dbReference>
<dbReference type="PROSITE" id="PS50109">
    <property type="entry name" value="HIS_KIN"/>
    <property type="match status" value="1"/>
</dbReference>
<dbReference type="SUPFAM" id="SSF55874">
    <property type="entry name" value="ATPase domain of HSP90 chaperone/DNA topoisomerase II/histidine kinase"/>
    <property type="match status" value="1"/>
</dbReference>
<evidence type="ECO:0000256" key="3">
    <source>
        <dbReference type="ARBA" id="ARBA00022553"/>
    </source>
</evidence>
<evidence type="ECO:0000256" key="4">
    <source>
        <dbReference type="ARBA" id="ARBA00022679"/>
    </source>
</evidence>
<dbReference type="PANTHER" id="PTHR45453:SF3">
    <property type="entry name" value="HISTIDINE KINASE"/>
    <property type="match status" value="1"/>
</dbReference>
<gene>
    <name evidence="7" type="primary">resE_33</name>
    <name evidence="7" type="ORF">SDC9_162040</name>
</gene>
<evidence type="ECO:0000256" key="2">
    <source>
        <dbReference type="ARBA" id="ARBA00012438"/>
    </source>
</evidence>
<dbReference type="InterPro" id="IPR036890">
    <property type="entry name" value="HATPase_C_sf"/>
</dbReference>
<dbReference type="GO" id="GO:0000155">
    <property type="term" value="F:phosphorelay sensor kinase activity"/>
    <property type="evidence" value="ECO:0007669"/>
    <property type="project" value="TreeGrafter"/>
</dbReference>
<dbReference type="PANTHER" id="PTHR45453">
    <property type="entry name" value="PHOSPHATE REGULON SENSOR PROTEIN PHOR"/>
    <property type="match status" value="1"/>
</dbReference>
<keyword evidence="5 7" id="KW-0418">Kinase</keyword>
<dbReference type="Gene3D" id="3.30.565.10">
    <property type="entry name" value="Histidine kinase-like ATPase, C-terminal domain"/>
    <property type="match status" value="1"/>
</dbReference>
<dbReference type="GO" id="GO:0004721">
    <property type="term" value="F:phosphoprotein phosphatase activity"/>
    <property type="evidence" value="ECO:0007669"/>
    <property type="project" value="TreeGrafter"/>
</dbReference>
<dbReference type="EC" id="2.7.13.3" evidence="2"/>
<dbReference type="InterPro" id="IPR005467">
    <property type="entry name" value="His_kinase_dom"/>
</dbReference>
<dbReference type="GO" id="GO:0005886">
    <property type="term" value="C:plasma membrane"/>
    <property type="evidence" value="ECO:0007669"/>
    <property type="project" value="TreeGrafter"/>
</dbReference>